<organism evidence="9 10">
    <name type="scientific">Paracoccus onubensis</name>
    <dbReference type="NCBI Taxonomy" id="1675788"/>
    <lineage>
        <taxon>Bacteria</taxon>
        <taxon>Pseudomonadati</taxon>
        <taxon>Pseudomonadota</taxon>
        <taxon>Alphaproteobacteria</taxon>
        <taxon>Rhodobacterales</taxon>
        <taxon>Paracoccaceae</taxon>
        <taxon>Paracoccus</taxon>
    </lineage>
</organism>
<keyword evidence="3" id="KW-0813">Transport</keyword>
<dbReference type="FunFam" id="1.10.3470.10:FF:000001">
    <property type="entry name" value="Vitamin B12 ABC transporter permease BtuC"/>
    <property type="match status" value="1"/>
</dbReference>
<protein>
    <submittedName>
        <fullName evidence="9">Iron ABC transporter permease</fullName>
    </submittedName>
</protein>
<dbReference type="InterPro" id="IPR000522">
    <property type="entry name" value="ABC_transptr_permease_BtuC"/>
</dbReference>
<keyword evidence="4" id="KW-1003">Cell membrane</keyword>
<dbReference type="GO" id="GO:0022857">
    <property type="term" value="F:transmembrane transporter activity"/>
    <property type="evidence" value="ECO:0007669"/>
    <property type="project" value="InterPro"/>
</dbReference>
<evidence type="ECO:0000256" key="7">
    <source>
        <dbReference type="ARBA" id="ARBA00023136"/>
    </source>
</evidence>
<evidence type="ECO:0000256" key="5">
    <source>
        <dbReference type="ARBA" id="ARBA00022692"/>
    </source>
</evidence>
<feature type="transmembrane region" description="Helical" evidence="8">
    <location>
        <begin position="310"/>
        <end position="329"/>
    </location>
</feature>
<feature type="transmembrane region" description="Helical" evidence="8">
    <location>
        <begin position="197"/>
        <end position="219"/>
    </location>
</feature>
<dbReference type="Gene3D" id="1.10.3470.10">
    <property type="entry name" value="ABC transporter involved in vitamin B12 uptake, BtuC"/>
    <property type="match status" value="1"/>
</dbReference>
<feature type="transmembrane region" description="Helical" evidence="8">
    <location>
        <begin position="65"/>
        <end position="82"/>
    </location>
</feature>
<gene>
    <name evidence="9" type="ORF">D3P04_20700</name>
</gene>
<dbReference type="OrthoDB" id="9811975at2"/>
<dbReference type="AlphaFoldDB" id="A0A418SN35"/>
<dbReference type="GO" id="GO:0005886">
    <property type="term" value="C:plasma membrane"/>
    <property type="evidence" value="ECO:0007669"/>
    <property type="project" value="UniProtKB-SubCell"/>
</dbReference>
<dbReference type="SUPFAM" id="SSF81345">
    <property type="entry name" value="ABC transporter involved in vitamin B12 uptake, BtuC"/>
    <property type="match status" value="1"/>
</dbReference>
<evidence type="ECO:0000256" key="3">
    <source>
        <dbReference type="ARBA" id="ARBA00022448"/>
    </source>
</evidence>
<reference evidence="10" key="1">
    <citation type="submission" date="2018-09" db="EMBL/GenBank/DDBJ databases">
        <title>Acidovorax cavernicola nov. sp. isolated from Gruta de las Maravillas (Aracena, Spain).</title>
        <authorList>
            <person name="Jurado V."/>
            <person name="Gutierrez-Patricio S."/>
            <person name="Gonzalez-Pimentel J.L."/>
            <person name="Miller A.Z."/>
            <person name="Laiz L."/>
            <person name="Saiz-Jimenez C."/>
        </authorList>
    </citation>
    <scope>NUCLEOTIDE SEQUENCE [LARGE SCALE GENOMIC DNA]</scope>
    <source>
        <strain evidence="10">1011MAR3C25</strain>
    </source>
</reference>
<dbReference type="Pfam" id="PF01032">
    <property type="entry name" value="FecCD"/>
    <property type="match status" value="1"/>
</dbReference>
<evidence type="ECO:0000313" key="10">
    <source>
        <dbReference type="Proteomes" id="UP000284202"/>
    </source>
</evidence>
<keyword evidence="10" id="KW-1185">Reference proteome</keyword>
<evidence type="ECO:0000256" key="4">
    <source>
        <dbReference type="ARBA" id="ARBA00022475"/>
    </source>
</evidence>
<dbReference type="RefSeq" id="WP_119751767.1">
    <property type="nucleotide sequence ID" value="NZ_QZCG01000017.1"/>
</dbReference>
<name>A0A418SN35_9RHOB</name>
<comment type="similarity">
    <text evidence="2">Belongs to the binding-protein-dependent transport system permease family. FecCD subfamily.</text>
</comment>
<feature type="transmembrane region" description="Helical" evidence="8">
    <location>
        <begin position="94"/>
        <end position="115"/>
    </location>
</feature>
<comment type="caution">
    <text evidence="9">The sequence shown here is derived from an EMBL/GenBank/DDBJ whole genome shotgun (WGS) entry which is preliminary data.</text>
</comment>
<evidence type="ECO:0000256" key="1">
    <source>
        <dbReference type="ARBA" id="ARBA00004651"/>
    </source>
</evidence>
<feature type="transmembrane region" description="Helical" evidence="8">
    <location>
        <begin position="12"/>
        <end position="35"/>
    </location>
</feature>
<dbReference type="InterPro" id="IPR037294">
    <property type="entry name" value="ABC_BtuC-like"/>
</dbReference>
<evidence type="ECO:0000256" key="2">
    <source>
        <dbReference type="ARBA" id="ARBA00007935"/>
    </source>
</evidence>
<dbReference type="PANTHER" id="PTHR30472">
    <property type="entry name" value="FERRIC ENTEROBACTIN TRANSPORT SYSTEM PERMEASE PROTEIN"/>
    <property type="match status" value="1"/>
</dbReference>
<keyword evidence="7 8" id="KW-0472">Membrane</keyword>
<feature type="transmembrane region" description="Helical" evidence="8">
    <location>
        <begin position="239"/>
        <end position="268"/>
    </location>
</feature>
<keyword evidence="5 8" id="KW-0812">Transmembrane</keyword>
<dbReference type="CDD" id="cd06550">
    <property type="entry name" value="TM_ABC_iron-siderophores_like"/>
    <property type="match status" value="1"/>
</dbReference>
<feature type="transmembrane region" description="Helical" evidence="8">
    <location>
        <begin position="280"/>
        <end position="298"/>
    </location>
</feature>
<evidence type="ECO:0000256" key="8">
    <source>
        <dbReference type="SAM" id="Phobius"/>
    </source>
</evidence>
<dbReference type="PANTHER" id="PTHR30472:SF1">
    <property type="entry name" value="FE(3+) DICITRATE TRANSPORT SYSTEM PERMEASE PROTEIN FECC-RELATED"/>
    <property type="match status" value="1"/>
</dbReference>
<dbReference type="EMBL" id="QZCG01000017">
    <property type="protein sequence ID" value="RJE82354.1"/>
    <property type="molecule type" value="Genomic_DNA"/>
</dbReference>
<evidence type="ECO:0000313" key="9">
    <source>
        <dbReference type="EMBL" id="RJE82354.1"/>
    </source>
</evidence>
<dbReference type="Proteomes" id="UP000284202">
    <property type="component" value="Unassembled WGS sequence"/>
</dbReference>
<proteinExistence type="inferred from homology"/>
<comment type="subcellular location">
    <subcellularLocation>
        <location evidence="1">Cell membrane</location>
        <topology evidence="1">Multi-pass membrane protein</topology>
    </subcellularLocation>
</comment>
<feature type="transmembrane region" description="Helical" evidence="8">
    <location>
        <begin position="121"/>
        <end position="140"/>
    </location>
</feature>
<dbReference type="GO" id="GO:0033214">
    <property type="term" value="P:siderophore-iron import into cell"/>
    <property type="evidence" value="ECO:0007669"/>
    <property type="project" value="TreeGrafter"/>
</dbReference>
<feature type="transmembrane region" description="Helical" evidence="8">
    <location>
        <begin position="152"/>
        <end position="177"/>
    </location>
</feature>
<evidence type="ECO:0000256" key="6">
    <source>
        <dbReference type="ARBA" id="ARBA00022989"/>
    </source>
</evidence>
<sequence length="337" mass="34670">MDLHGRGQRLRILCGALVLLVLTMVLSLGIGFRAVPWSEAMAALWAPDPGNDLHLIVRVLRVPRTLLAVMAGAALGIAGAMMQAVTRNPLAEPGILGINAGAAVAVVLAIMVLGLTSMAQYVWFGFLGAGLAGVAVFTLGRAHETGTDPVRLVLAGAGIAVVLGAMTGIVILNAPLQEFDTFRNWSAGSVSDREAEIAVILAMVLLPAGLLALSLAGSLNILSLGQEMGQALGVRPGRVWGLTCIAVMLLAGGATAGAGPIGFVGLVAPHAARMVCGPDYRWILPVSGVFAAILLLLADILGRIVIAPDEVAAGIVAAILGGPFFILLVRRFRLARI</sequence>
<accession>A0A418SN35</accession>
<keyword evidence="6 8" id="KW-1133">Transmembrane helix</keyword>